<dbReference type="GO" id="GO:0005737">
    <property type="term" value="C:cytoplasm"/>
    <property type="evidence" value="ECO:0007669"/>
    <property type="project" value="TreeGrafter"/>
</dbReference>
<dbReference type="InterPro" id="IPR005929">
    <property type="entry name" value="Ribulokinase"/>
</dbReference>
<keyword evidence="10" id="KW-1185">Reference proteome</keyword>
<feature type="domain" description="Carbohydrate kinase FGGY C-terminal" evidence="8">
    <location>
        <begin position="259"/>
        <end position="444"/>
    </location>
</feature>
<dbReference type="GO" id="GO:0005524">
    <property type="term" value="F:ATP binding"/>
    <property type="evidence" value="ECO:0007669"/>
    <property type="project" value="UniProtKB-KW"/>
</dbReference>
<dbReference type="GO" id="GO:0019569">
    <property type="term" value="P:L-arabinose catabolic process to D-xylulose 5-phosphate"/>
    <property type="evidence" value="ECO:0007669"/>
    <property type="project" value="InterPro"/>
</dbReference>
<keyword evidence="1" id="KW-0808">Transferase</keyword>
<dbReference type="EMBL" id="CP053708">
    <property type="protein sequence ID" value="QKE92083.1"/>
    <property type="molecule type" value="Genomic_DNA"/>
</dbReference>
<dbReference type="GO" id="GO:0008741">
    <property type="term" value="F:ribulokinase activity"/>
    <property type="evidence" value="ECO:0007669"/>
    <property type="project" value="InterPro"/>
</dbReference>
<dbReference type="Proteomes" id="UP000500767">
    <property type="component" value="Chromosome"/>
</dbReference>
<evidence type="ECO:0000256" key="3">
    <source>
        <dbReference type="ARBA" id="ARBA00022777"/>
    </source>
</evidence>
<dbReference type="RefSeq" id="WP_171833765.1">
    <property type="nucleotide sequence ID" value="NZ_CP053708.1"/>
</dbReference>
<keyword evidence="2" id="KW-0547">Nucleotide-binding</keyword>
<dbReference type="GO" id="GO:0019150">
    <property type="term" value="F:D-ribulokinase activity"/>
    <property type="evidence" value="ECO:0007669"/>
    <property type="project" value="TreeGrafter"/>
</dbReference>
<evidence type="ECO:0000259" key="8">
    <source>
        <dbReference type="Pfam" id="PF02782"/>
    </source>
</evidence>
<dbReference type="InterPro" id="IPR000577">
    <property type="entry name" value="Carb_kinase_FGGY"/>
</dbReference>
<reference evidence="9 10" key="1">
    <citation type="journal article" date="2014" name="World J. Microbiol. Biotechnol.">
        <title>Biodiversity and physiological characteristics of Antarctic and Arctic lichens-associated bacteria.</title>
        <authorList>
            <person name="Lee Y.M."/>
            <person name="Kim E.H."/>
            <person name="Lee H.K."/>
            <person name="Hong S.G."/>
        </authorList>
    </citation>
    <scope>NUCLEOTIDE SEQUENCE [LARGE SCALE GENOMIC DNA]</scope>
    <source>
        <strain evidence="9 10">PAMC 26569</strain>
    </source>
</reference>
<evidence type="ECO:0000256" key="5">
    <source>
        <dbReference type="ARBA" id="ARBA00022935"/>
    </source>
</evidence>
<organism evidence="9 10">
    <name type="scientific">Lichenicola cladoniae</name>
    <dbReference type="NCBI Taxonomy" id="1484109"/>
    <lineage>
        <taxon>Bacteria</taxon>
        <taxon>Pseudomonadati</taxon>
        <taxon>Pseudomonadota</taxon>
        <taxon>Alphaproteobacteria</taxon>
        <taxon>Acetobacterales</taxon>
        <taxon>Acetobacteraceae</taxon>
        <taxon>Lichenicola</taxon>
    </lineage>
</organism>
<dbReference type="InterPro" id="IPR043129">
    <property type="entry name" value="ATPase_NBD"/>
</dbReference>
<proteinExistence type="predicted"/>
<feature type="domain" description="Carbohydrate kinase FGGY N-terminal" evidence="7">
    <location>
        <begin position="4"/>
        <end position="248"/>
    </location>
</feature>
<name>A0A6M8HU90_9PROT</name>
<evidence type="ECO:0000313" key="10">
    <source>
        <dbReference type="Proteomes" id="UP000500767"/>
    </source>
</evidence>
<keyword evidence="4" id="KW-0067">ATP-binding</keyword>
<dbReference type="CDD" id="cd07781">
    <property type="entry name" value="ASKHA_NBD_FGGY_L-RBK"/>
    <property type="match status" value="1"/>
</dbReference>
<protein>
    <submittedName>
        <fullName evidence="9">Sugar kinase</fullName>
    </submittedName>
</protein>
<accession>A0A6M8HU90</accession>
<evidence type="ECO:0000259" key="7">
    <source>
        <dbReference type="Pfam" id="PF00370"/>
    </source>
</evidence>
<dbReference type="Pfam" id="PF02782">
    <property type="entry name" value="FGGY_C"/>
    <property type="match status" value="1"/>
</dbReference>
<dbReference type="KEGG" id="lck:HN018_20410"/>
<dbReference type="AlphaFoldDB" id="A0A6M8HU90"/>
<dbReference type="InterPro" id="IPR018485">
    <property type="entry name" value="FGGY_C"/>
</dbReference>
<evidence type="ECO:0000256" key="4">
    <source>
        <dbReference type="ARBA" id="ARBA00022840"/>
    </source>
</evidence>
<sequence length="513" mass="55130">MSLLLGLDFGTGGIRVGLFDPDRRTIVATAEETYATRHPQPGWAEQSPGEWWDALGRACRRVMTQANTPEIAGIAVATTASTVVVCSRDGTPLRPALLWMDCRAGIEAHRTGQSTHPVMAQSGGSDAAEWLVPKAMWLATHEPKLYDAAEIICECVDWVNFRLTGQWVGSRMNATCKWNYDGAAEQFHPELYESFGAPGLVDRLPQRIVRVGDAIDRLSTAAALHLGLGDQRPVVAQGGIDAHIGILGADTVAPGKLLLIGGTSVVHLFHLADDRPVPGFWGPYPGALIDDLWLVEGGQVSAGSVLSWLSGQIFQLDNDGTQRLIEEASRRPAQDSGLLTLDYFMGNRTPYRDPHLRGAILGLSLGHDRASMYRSAVEGVALASANVVAQAQLVGVPVDRIVSAGGYCKNALWLRATVDAIGLPIQLAAEENLTIVGTAAAAATGVGLFPDLRSAAAAVARDGRLIEPDMVAHRRYVESLERYRDATTILTPILHRLSAGPDRREDRPDVASR</sequence>
<dbReference type="SUPFAM" id="SSF53067">
    <property type="entry name" value="Actin-like ATPase domain"/>
    <property type="match status" value="2"/>
</dbReference>
<evidence type="ECO:0000256" key="2">
    <source>
        <dbReference type="ARBA" id="ARBA00022741"/>
    </source>
</evidence>
<evidence type="ECO:0000256" key="1">
    <source>
        <dbReference type="ARBA" id="ARBA00022679"/>
    </source>
</evidence>
<evidence type="ECO:0000313" key="9">
    <source>
        <dbReference type="EMBL" id="QKE92083.1"/>
    </source>
</evidence>
<keyword evidence="6" id="KW-0119">Carbohydrate metabolism</keyword>
<dbReference type="InterPro" id="IPR018484">
    <property type="entry name" value="FGGY_N"/>
</dbReference>
<evidence type="ECO:0000256" key="6">
    <source>
        <dbReference type="ARBA" id="ARBA00023277"/>
    </source>
</evidence>
<keyword evidence="3 9" id="KW-0418">Kinase</keyword>
<dbReference type="PANTHER" id="PTHR43435:SF4">
    <property type="entry name" value="FGGY CARBOHYDRATE KINASE DOMAIN-CONTAINING PROTEIN"/>
    <property type="match status" value="1"/>
</dbReference>
<dbReference type="Gene3D" id="3.30.420.40">
    <property type="match status" value="2"/>
</dbReference>
<dbReference type="PIRSF" id="PIRSF000538">
    <property type="entry name" value="GlpK"/>
    <property type="match status" value="1"/>
</dbReference>
<keyword evidence="5" id="KW-0054">Arabinose catabolism</keyword>
<dbReference type="Pfam" id="PF00370">
    <property type="entry name" value="FGGY_N"/>
    <property type="match status" value="1"/>
</dbReference>
<dbReference type="PANTHER" id="PTHR43435">
    <property type="entry name" value="RIBULOKINASE"/>
    <property type="match status" value="1"/>
</dbReference>
<gene>
    <name evidence="9" type="ORF">HN018_20410</name>
</gene>